<organism evidence="1 2">
    <name type="scientific">Trichoderma simmonsii</name>
    <dbReference type="NCBI Taxonomy" id="1491479"/>
    <lineage>
        <taxon>Eukaryota</taxon>
        <taxon>Fungi</taxon>
        <taxon>Dikarya</taxon>
        <taxon>Ascomycota</taxon>
        <taxon>Pezizomycotina</taxon>
        <taxon>Sordariomycetes</taxon>
        <taxon>Hypocreomycetidae</taxon>
        <taxon>Hypocreales</taxon>
        <taxon>Hypocreaceae</taxon>
        <taxon>Trichoderma</taxon>
    </lineage>
</organism>
<dbReference type="AlphaFoldDB" id="A0A8G0LL60"/>
<evidence type="ECO:0000313" key="1">
    <source>
        <dbReference type="EMBL" id="QYT04333.1"/>
    </source>
</evidence>
<name>A0A8G0LL60_9HYPO</name>
<gene>
    <name evidence="1" type="ORF">H0G86_011247</name>
</gene>
<keyword evidence="2" id="KW-1185">Reference proteome</keyword>
<evidence type="ECO:0000313" key="2">
    <source>
        <dbReference type="Proteomes" id="UP000826661"/>
    </source>
</evidence>
<dbReference type="Proteomes" id="UP000826661">
    <property type="component" value="Chromosome VI"/>
</dbReference>
<proteinExistence type="predicted"/>
<dbReference type="EMBL" id="CP075869">
    <property type="protein sequence ID" value="QYT04333.1"/>
    <property type="molecule type" value="Genomic_DNA"/>
</dbReference>
<protein>
    <submittedName>
        <fullName evidence="1">Uncharacterized protein</fullName>
    </submittedName>
</protein>
<accession>A0A8G0LL60</accession>
<reference evidence="1 2" key="1">
    <citation type="journal article" date="2021" name="BMC Genomics">
        <title>Telomere-to-telomere genome assembly of asparaginase-producing Trichoderma simmonsii.</title>
        <authorList>
            <person name="Chung D."/>
            <person name="Kwon Y.M."/>
            <person name="Yang Y."/>
        </authorList>
    </citation>
    <scope>NUCLEOTIDE SEQUENCE [LARGE SCALE GENOMIC DNA]</scope>
    <source>
        <strain evidence="1 2">GH-Sj1</strain>
    </source>
</reference>
<sequence length="202" mass="22496">MPFMIDDIQGPLHPIPLLANNQPQAQNPFISPPGDTSFWHTLLRNVSSPPNHWPVGRYWQLGVLGSPRYDQCARALQLVSHIDGSVQGNLLMPRARDSYANINACASVFIFWSIAPELLLQPHELGLKGNASASKLMMWLHSMASTRQPDLTDHEDPAKFMRIGHKDHISMDAYDQEALNLWARITHCCPSSAILLAATSIL</sequence>